<evidence type="ECO:0000256" key="1">
    <source>
        <dbReference type="SAM" id="MobiDB-lite"/>
    </source>
</evidence>
<dbReference type="Proteomes" id="UP000001740">
    <property type="component" value="Chromosome"/>
</dbReference>
<feature type="compositionally biased region" description="Polar residues" evidence="1">
    <location>
        <begin position="24"/>
        <end position="37"/>
    </location>
</feature>
<protein>
    <submittedName>
        <fullName evidence="2">Uncharacterized protein</fullName>
    </submittedName>
</protein>
<dbReference type="AlphaFoldDB" id="A0A0K0GG34"/>
<evidence type="ECO:0000313" key="3">
    <source>
        <dbReference type="Proteomes" id="UP000001740"/>
    </source>
</evidence>
<gene>
    <name evidence="2" type="ordered locus">PXO_03728</name>
</gene>
<evidence type="ECO:0000313" key="2">
    <source>
        <dbReference type="EMBL" id="ACD57138.1"/>
    </source>
</evidence>
<dbReference type="HOGENOM" id="CLU_3350484_0_0_6"/>
<dbReference type="KEGG" id="xop:PXO_03728"/>
<dbReference type="EMBL" id="CP000967">
    <property type="protein sequence ID" value="ACD57138.1"/>
    <property type="molecule type" value="Genomic_DNA"/>
</dbReference>
<organism evidence="2 3">
    <name type="scientific">Xanthomonas oryzae pv. oryzae (strain PXO99A)</name>
    <dbReference type="NCBI Taxonomy" id="360094"/>
    <lineage>
        <taxon>Bacteria</taxon>
        <taxon>Pseudomonadati</taxon>
        <taxon>Pseudomonadota</taxon>
        <taxon>Gammaproteobacteria</taxon>
        <taxon>Lysobacterales</taxon>
        <taxon>Lysobacteraceae</taxon>
        <taxon>Xanthomonas</taxon>
    </lineage>
</organism>
<reference evidence="2 3" key="1">
    <citation type="journal article" date="2008" name="BMC Genomics">
        <title>Genome sequence and rapid evolution of the rice pathogen Xanthomonas oryzae pv. oryzae PXO99A.</title>
        <authorList>
            <person name="Salzberg S.L."/>
            <person name="Sommer D.D."/>
            <person name="Schatz M.C."/>
            <person name="Phillippy A.M."/>
            <person name="Rabinowicz P.D."/>
            <person name="Tsuge S."/>
            <person name="Furutani A."/>
            <person name="Ochiai H."/>
            <person name="Delcher A.L."/>
            <person name="Kelley D."/>
            <person name="Madupu R."/>
            <person name="Puiu D."/>
            <person name="Radune D."/>
            <person name="Shumway M."/>
            <person name="Trapnell C."/>
            <person name="Aparna G."/>
            <person name="Jha G."/>
            <person name="Pandey A."/>
            <person name="Patil P.B."/>
            <person name="Ishihara H."/>
            <person name="Meyer D.F."/>
            <person name="Szurek B."/>
            <person name="Verdier V."/>
            <person name="Koebnik R."/>
            <person name="Dow J.M."/>
            <person name="Ryan R.P."/>
            <person name="Hirata H."/>
            <person name="Tsuyumu S."/>
            <person name="Won Lee S."/>
            <person name="Seo Y.S."/>
            <person name="Sriariyanum M."/>
            <person name="Ronald P.C."/>
            <person name="Sonti R.V."/>
            <person name="Van Sluys M.A."/>
            <person name="Leach J.E."/>
            <person name="White F.F."/>
            <person name="Bogdanove A.J."/>
        </authorList>
    </citation>
    <scope>NUCLEOTIDE SEQUENCE [LARGE SCALE GENOMIC DNA]</scope>
    <source>
        <strain evidence="2 3">PXO99A</strain>
    </source>
</reference>
<feature type="region of interest" description="Disordered" evidence="1">
    <location>
        <begin position="1"/>
        <end position="37"/>
    </location>
</feature>
<feature type="compositionally biased region" description="Basic and acidic residues" evidence="1">
    <location>
        <begin position="1"/>
        <end position="19"/>
    </location>
</feature>
<proteinExistence type="predicted"/>
<sequence>MVHADSEHRPRPPGGERSRFVRCSESTANSAGTEPAY</sequence>
<accession>A0A0K0GG34</accession>
<name>A0A0K0GG34_XANOP</name>